<gene>
    <name evidence="2" type="ORF">MAR_023323</name>
</gene>
<dbReference type="SUPFAM" id="SSF52799">
    <property type="entry name" value="(Phosphotyrosine protein) phosphatases II"/>
    <property type="match status" value="1"/>
</dbReference>
<keyword evidence="3" id="KW-1185">Reference proteome</keyword>
<dbReference type="Pfam" id="PF00102">
    <property type="entry name" value="Y_phosphatase"/>
    <property type="match status" value="1"/>
</dbReference>
<protein>
    <recommendedName>
        <fullName evidence="1">Tyrosine-protein phosphatase domain-containing protein</fullName>
    </recommendedName>
</protein>
<dbReference type="Proteomes" id="UP001164746">
    <property type="component" value="Chromosome 3"/>
</dbReference>
<proteinExistence type="predicted"/>
<evidence type="ECO:0000313" key="2">
    <source>
        <dbReference type="EMBL" id="WAQ98950.1"/>
    </source>
</evidence>
<sequence>METILSEIDAYRPNLKKRGSKLTQQFDAILLPGFCGNNTFLICKSPCEEQLEEFWSLVEEQNVITVIMLTST</sequence>
<evidence type="ECO:0000313" key="3">
    <source>
        <dbReference type="Proteomes" id="UP001164746"/>
    </source>
</evidence>
<dbReference type="InterPro" id="IPR029021">
    <property type="entry name" value="Prot-tyrosine_phosphatase-like"/>
</dbReference>
<dbReference type="Gene3D" id="3.90.190.10">
    <property type="entry name" value="Protein tyrosine phosphatase superfamily"/>
    <property type="match status" value="1"/>
</dbReference>
<reference evidence="2" key="1">
    <citation type="submission" date="2022-11" db="EMBL/GenBank/DDBJ databases">
        <title>Centuries of genome instability and evolution in soft-shell clam transmissible cancer (bioRxiv).</title>
        <authorList>
            <person name="Hart S.F.M."/>
            <person name="Yonemitsu M.A."/>
            <person name="Giersch R.M."/>
            <person name="Beal B.F."/>
            <person name="Arriagada G."/>
            <person name="Davis B.W."/>
            <person name="Ostrander E.A."/>
            <person name="Goff S.P."/>
            <person name="Metzger M.J."/>
        </authorList>
    </citation>
    <scope>NUCLEOTIDE SEQUENCE</scope>
    <source>
        <strain evidence="2">MELC-2E11</strain>
        <tissue evidence="2">Siphon/mantle</tissue>
    </source>
</reference>
<evidence type="ECO:0000259" key="1">
    <source>
        <dbReference type="PROSITE" id="PS50055"/>
    </source>
</evidence>
<dbReference type="EMBL" id="CP111014">
    <property type="protein sequence ID" value="WAQ98950.1"/>
    <property type="molecule type" value="Genomic_DNA"/>
</dbReference>
<dbReference type="InterPro" id="IPR000242">
    <property type="entry name" value="PTP_cat"/>
</dbReference>
<name>A0ABY7DRI5_MYAAR</name>
<dbReference type="PROSITE" id="PS50055">
    <property type="entry name" value="TYR_PHOSPHATASE_PTP"/>
    <property type="match status" value="1"/>
</dbReference>
<organism evidence="2 3">
    <name type="scientific">Mya arenaria</name>
    <name type="common">Soft-shell clam</name>
    <dbReference type="NCBI Taxonomy" id="6604"/>
    <lineage>
        <taxon>Eukaryota</taxon>
        <taxon>Metazoa</taxon>
        <taxon>Spiralia</taxon>
        <taxon>Lophotrochozoa</taxon>
        <taxon>Mollusca</taxon>
        <taxon>Bivalvia</taxon>
        <taxon>Autobranchia</taxon>
        <taxon>Heteroconchia</taxon>
        <taxon>Euheterodonta</taxon>
        <taxon>Imparidentia</taxon>
        <taxon>Neoheterodontei</taxon>
        <taxon>Myida</taxon>
        <taxon>Myoidea</taxon>
        <taxon>Myidae</taxon>
        <taxon>Mya</taxon>
    </lineage>
</organism>
<feature type="domain" description="Tyrosine-protein phosphatase" evidence="1">
    <location>
        <begin position="1"/>
        <end position="72"/>
    </location>
</feature>
<accession>A0ABY7DRI5</accession>